<evidence type="ECO:0000256" key="2">
    <source>
        <dbReference type="ARBA" id="ARBA00023002"/>
    </source>
</evidence>
<dbReference type="InterPro" id="IPR012349">
    <property type="entry name" value="Split_barrel_FMN-bd"/>
</dbReference>
<dbReference type="AlphaFoldDB" id="A0A2R6XYH0"/>
<dbReference type="SUPFAM" id="SSF50475">
    <property type="entry name" value="FMN-binding split barrel"/>
    <property type="match status" value="1"/>
</dbReference>
<dbReference type="GO" id="GO:0042602">
    <property type="term" value="F:riboflavin reductase (NADPH) activity"/>
    <property type="evidence" value="ECO:0007669"/>
    <property type="project" value="TreeGrafter"/>
</dbReference>
<gene>
    <name evidence="4" type="ORF">BSOLF_2091</name>
</gene>
<comment type="caution">
    <text evidence="4">The sequence shown here is derived from an EMBL/GenBank/DDBJ whole genome shotgun (WGS) entry which is preliminary data.</text>
</comment>
<dbReference type="SMART" id="SM00903">
    <property type="entry name" value="Flavin_Reduct"/>
    <property type="match status" value="1"/>
</dbReference>
<keyword evidence="2" id="KW-0560">Oxidoreductase</keyword>
<feature type="domain" description="Flavin reductase like" evidence="3">
    <location>
        <begin position="19"/>
        <end position="159"/>
    </location>
</feature>
<proteinExistence type="inferred from homology"/>
<name>A0A2R6XYH0_9BACL</name>
<sequence length="165" mass="18165">MSFHDISPTLDTRAYRNALGRFATGVCVVSYMAGDEPAGITVNSFTSLSLDPPLILISIDKKARAAQYLDGAPVNVHVLSAEQEQVSRFFAGQETTLDRAPWYDTSSATPRLNGTLALFECRPYRTIEAGDHFIYLLEVTRFSYSDGAALGYFQGRYITVPVPKS</sequence>
<protein>
    <submittedName>
        <fullName evidence="4">Nitrilotriacetate monooxygenase component B</fullName>
    </submittedName>
</protein>
<dbReference type="GO" id="GO:0010181">
    <property type="term" value="F:FMN binding"/>
    <property type="evidence" value="ECO:0007669"/>
    <property type="project" value="InterPro"/>
</dbReference>
<dbReference type="GO" id="GO:0004497">
    <property type="term" value="F:monooxygenase activity"/>
    <property type="evidence" value="ECO:0007669"/>
    <property type="project" value="UniProtKB-KW"/>
</dbReference>
<dbReference type="Pfam" id="PF01613">
    <property type="entry name" value="Flavin_Reduct"/>
    <property type="match status" value="1"/>
</dbReference>
<dbReference type="EMBL" id="PEBX01000112">
    <property type="protein sequence ID" value="PTQ55463.1"/>
    <property type="molecule type" value="Genomic_DNA"/>
</dbReference>
<dbReference type="PANTHER" id="PTHR30466:SF11">
    <property type="entry name" value="FLAVIN-DEPENDENT MONOOXYGENASE, REDUCTASE SUBUNIT HSAB"/>
    <property type="match status" value="1"/>
</dbReference>
<accession>A0A2R6XYH0</accession>
<comment type="similarity">
    <text evidence="1">Belongs to the non-flavoprotein flavin reductase family.</text>
</comment>
<evidence type="ECO:0000313" key="5">
    <source>
        <dbReference type="Proteomes" id="UP000244338"/>
    </source>
</evidence>
<keyword evidence="4" id="KW-0503">Monooxygenase</keyword>
<dbReference type="Proteomes" id="UP000244338">
    <property type="component" value="Unassembled WGS sequence"/>
</dbReference>
<dbReference type="Gene3D" id="2.30.110.10">
    <property type="entry name" value="Electron Transport, Fmn-binding Protein, Chain A"/>
    <property type="match status" value="1"/>
</dbReference>
<organism evidence="4 5">
    <name type="scientific">Candidatus Carbonibacillus altaicus</name>
    <dbReference type="NCBI Taxonomy" id="2163959"/>
    <lineage>
        <taxon>Bacteria</taxon>
        <taxon>Bacillati</taxon>
        <taxon>Bacillota</taxon>
        <taxon>Bacilli</taxon>
        <taxon>Bacillales</taxon>
        <taxon>Candidatus Carbonibacillus</taxon>
    </lineage>
</organism>
<reference evidence="5" key="1">
    <citation type="journal article" date="2018" name="Sci. Rep.">
        <title>Lignite coal burning seam in the remote Altai Mountains harbors a hydrogen-driven thermophilic microbial community.</title>
        <authorList>
            <person name="Kadnikov V.V."/>
            <person name="Mardanov A.V."/>
            <person name="Ivasenko D.A."/>
            <person name="Antsiferov D.V."/>
            <person name="Beletsky A.V."/>
            <person name="Karnachuk O.V."/>
            <person name="Ravin N.V."/>
        </authorList>
    </citation>
    <scope>NUCLEOTIDE SEQUENCE [LARGE SCALE GENOMIC DNA]</scope>
</reference>
<dbReference type="InterPro" id="IPR002563">
    <property type="entry name" value="Flavin_Rdtase-like_dom"/>
</dbReference>
<evidence type="ECO:0000259" key="3">
    <source>
        <dbReference type="SMART" id="SM00903"/>
    </source>
</evidence>
<evidence type="ECO:0000256" key="1">
    <source>
        <dbReference type="ARBA" id="ARBA00008898"/>
    </source>
</evidence>
<evidence type="ECO:0000313" key="4">
    <source>
        <dbReference type="EMBL" id="PTQ55463.1"/>
    </source>
</evidence>
<dbReference type="InterPro" id="IPR050268">
    <property type="entry name" value="NADH-dep_flavin_reductase"/>
</dbReference>
<dbReference type="PANTHER" id="PTHR30466">
    <property type="entry name" value="FLAVIN REDUCTASE"/>
    <property type="match status" value="1"/>
</dbReference>